<evidence type="ECO:0000313" key="1">
    <source>
        <dbReference type="EMBL" id="JAE36301.1"/>
    </source>
</evidence>
<name>A0A0A9HN29_ARUDO</name>
<reference evidence="1" key="1">
    <citation type="submission" date="2014-09" db="EMBL/GenBank/DDBJ databases">
        <authorList>
            <person name="Magalhaes I.L.F."/>
            <person name="Oliveira U."/>
            <person name="Santos F.R."/>
            <person name="Vidigal T.H.D.A."/>
            <person name="Brescovit A.D."/>
            <person name="Santos A.J."/>
        </authorList>
    </citation>
    <scope>NUCLEOTIDE SEQUENCE</scope>
    <source>
        <tissue evidence="1">Shoot tissue taken approximately 20 cm above the soil surface</tissue>
    </source>
</reference>
<dbReference type="AlphaFoldDB" id="A0A0A9HN29"/>
<proteinExistence type="predicted"/>
<sequence length="51" mass="5612">MSAEGMKKDIGRSVIEVDGQIHEFVNGDSSHLCKDAIYVMLWNLSNMAASI</sequence>
<accession>A0A0A9HN29</accession>
<protein>
    <submittedName>
        <fullName evidence="1">Uncharacterized protein</fullName>
    </submittedName>
</protein>
<dbReference type="EMBL" id="GBRH01161595">
    <property type="protein sequence ID" value="JAE36301.1"/>
    <property type="molecule type" value="Transcribed_RNA"/>
</dbReference>
<organism evidence="1">
    <name type="scientific">Arundo donax</name>
    <name type="common">Giant reed</name>
    <name type="synonym">Donax arundinaceus</name>
    <dbReference type="NCBI Taxonomy" id="35708"/>
    <lineage>
        <taxon>Eukaryota</taxon>
        <taxon>Viridiplantae</taxon>
        <taxon>Streptophyta</taxon>
        <taxon>Embryophyta</taxon>
        <taxon>Tracheophyta</taxon>
        <taxon>Spermatophyta</taxon>
        <taxon>Magnoliopsida</taxon>
        <taxon>Liliopsida</taxon>
        <taxon>Poales</taxon>
        <taxon>Poaceae</taxon>
        <taxon>PACMAD clade</taxon>
        <taxon>Arundinoideae</taxon>
        <taxon>Arundineae</taxon>
        <taxon>Arundo</taxon>
    </lineage>
</organism>
<reference evidence="1" key="2">
    <citation type="journal article" date="2015" name="Data Brief">
        <title>Shoot transcriptome of the giant reed, Arundo donax.</title>
        <authorList>
            <person name="Barrero R.A."/>
            <person name="Guerrero F.D."/>
            <person name="Moolhuijzen P."/>
            <person name="Goolsby J.A."/>
            <person name="Tidwell J."/>
            <person name="Bellgard S.E."/>
            <person name="Bellgard M.I."/>
        </authorList>
    </citation>
    <scope>NUCLEOTIDE SEQUENCE</scope>
    <source>
        <tissue evidence="1">Shoot tissue taken approximately 20 cm above the soil surface</tissue>
    </source>
</reference>